<comment type="caution">
    <text evidence="2">The sequence shown here is derived from an EMBL/GenBank/DDBJ whole genome shotgun (WGS) entry which is preliminary data.</text>
</comment>
<accession>A0A417Z0R4</accession>
<dbReference type="GO" id="GO:0016787">
    <property type="term" value="F:hydrolase activity"/>
    <property type="evidence" value="ECO:0007669"/>
    <property type="project" value="UniProtKB-KW"/>
</dbReference>
<feature type="domain" description="AB hydrolase-1" evidence="1">
    <location>
        <begin position="4"/>
        <end position="227"/>
    </location>
</feature>
<reference evidence="2 3" key="1">
    <citation type="submission" date="2018-08" db="EMBL/GenBank/DDBJ databases">
        <title>Whole genome sequence analysis of Dermacoccus abyssi bacteria isolated from Deep Mariana trench Micromonospora spp reveals genes involved in the environmental adaptation and production of secondary metabolites.</title>
        <authorList>
            <person name="Abdel-Mageed W.M."/>
            <person name="Lehri B."/>
            <person name="Nouioui I."/>
            <person name="Goodfellow I."/>
            <person name="Jaspars M."/>
            <person name="Karlyshev A."/>
        </authorList>
    </citation>
    <scope>NUCLEOTIDE SEQUENCE [LARGE SCALE GENOMIC DNA]</scope>
    <source>
        <strain evidence="2 3">MT1.1</strain>
    </source>
</reference>
<proteinExistence type="predicted"/>
<dbReference type="InterPro" id="IPR052897">
    <property type="entry name" value="Sec-Metab_Biosynth_Hydrolase"/>
</dbReference>
<dbReference type="InterPro" id="IPR029058">
    <property type="entry name" value="AB_hydrolase_fold"/>
</dbReference>
<dbReference type="AlphaFoldDB" id="A0A417Z0R4"/>
<dbReference type="PANTHER" id="PTHR37017">
    <property type="entry name" value="AB HYDROLASE-1 DOMAIN-CONTAINING PROTEIN-RELATED"/>
    <property type="match status" value="1"/>
</dbReference>
<dbReference type="PANTHER" id="PTHR37017:SF11">
    <property type="entry name" value="ESTERASE_LIPASE_THIOESTERASE DOMAIN-CONTAINING PROTEIN"/>
    <property type="match status" value="1"/>
</dbReference>
<dbReference type="Gene3D" id="3.40.50.1820">
    <property type="entry name" value="alpha/beta hydrolase"/>
    <property type="match status" value="1"/>
</dbReference>
<keyword evidence="2" id="KW-0378">Hydrolase</keyword>
<dbReference type="EMBL" id="QWLM01000021">
    <property type="protein sequence ID" value="RHW44003.1"/>
    <property type="molecule type" value="Genomic_DNA"/>
</dbReference>
<dbReference type="SUPFAM" id="SSF53474">
    <property type="entry name" value="alpha/beta-Hydrolases"/>
    <property type="match status" value="1"/>
</dbReference>
<dbReference type="Pfam" id="PF12697">
    <property type="entry name" value="Abhydrolase_6"/>
    <property type="match status" value="1"/>
</dbReference>
<evidence type="ECO:0000313" key="3">
    <source>
        <dbReference type="Proteomes" id="UP000285376"/>
    </source>
</evidence>
<gene>
    <name evidence="2" type="ORF">D1832_13685</name>
</gene>
<evidence type="ECO:0000313" key="2">
    <source>
        <dbReference type="EMBL" id="RHW44003.1"/>
    </source>
</evidence>
<dbReference type="RefSeq" id="WP_118914826.1">
    <property type="nucleotide sequence ID" value="NZ_CBCRVH010000012.1"/>
</dbReference>
<protein>
    <submittedName>
        <fullName evidence="2">Alpha/beta hydrolase</fullName>
    </submittedName>
</protein>
<evidence type="ECO:0000259" key="1">
    <source>
        <dbReference type="Pfam" id="PF12697"/>
    </source>
</evidence>
<dbReference type="InterPro" id="IPR000073">
    <property type="entry name" value="AB_hydrolase_1"/>
</dbReference>
<dbReference type="Proteomes" id="UP000285376">
    <property type="component" value="Unassembled WGS sequence"/>
</dbReference>
<sequence>MRTFVLIPGVGCGGWAWRPTAKLLEQAGHRAAALTLPGLRFDTPDPAATLREAAQYVVDHVQTHSPEAVTLVAHSWGGYPATAAAAALGPAQVEELVYYNAVVPASGVPMVDENTQMGAYLRHTLTQGPTIPLDADTVTNVLMPGEDPVAQDLVASLVTSTPGGYILGSVDGPSVVDLGIPARYILGAQDISLARPGAEFAARIGLQPRIVEGSHMAMFTRPTELARVLLEDR</sequence>
<organism evidence="2 3">
    <name type="scientific">Dermacoccus abyssi</name>
    <dbReference type="NCBI Taxonomy" id="322596"/>
    <lineage>
        <taxon>Bacteria</taxon>
        <taxon>Bacillati</taxon>
        <taxon>Actinomycetota</taxon>
        <taxon>Actinomycetes</taxon>
        <taxon>Micrococcales</taxon>
        <taxon>Dermacoccaceae</taxon>
        <taxon>Dermacoccus</taxon>
    </lineage>
</organism>
<name>A0A417Z0R4_9MICO</name>